<dbReference type="Proteomes" id="UP000634780">
    <property type="component" value="Unassembled WGS sequence"/>
</dbReference>
<feature type="region of interest" description="Disordered" evidence="1">
    <location>
        <begin position="147"/>
        <end position="179"/>
    </location>
</feature>
<evidence type="ECO:0000313" key="3">
    <source>
        <dbReference type="EMBL" id="MBJ3810025.1"/>
    </source>
</evidence>
<evidence type="ECO:0000256" key="1">
    <source>
        <dbReference type="SAM" id="MobiDB-lite"/>
    </source>
</evidence>
<reference evidence="3 4" key="1">
    <citation type="submission" date="2020-12" db="EMBL/GenBank/DDBJ databases">
        <title>Streptomyces typhae sp. nov., a novel endophytic actinomycete isolated from the root of cattail pollen (Typha angustifolia L.).</title>
        <authorList>
            <person name="Peng C."/>
            <person name="Liu C."/>
        </authorList>
    </citation>
    <scope>NUCLEOTIDE SEQUENCE [LARGE SCALE GENOMIC DNA]</scope>
    <source>
        <strain evidence="3 4">JCM 4753</strain>
    </source>
</reference>
<dbReference type="Gene3D" id="1.10.1660.10">
    <property type="match status" value="1"/>
</dbReference>
<feature type="compositionally biased region" description="Basic and acidic residues" evidence="1">
    <location>
        <begin position="152"/>
        <end position="171"/>
    </location>
</feature>
<organism evidence="3 4">
    <name type="scientific">Streptomyces flavofungini</name>
    <dbReference type="NCBI Taxonomy" id="68200"/>
    <lineage>
        <taxon>Bacteria</taxon>
        <taxon>Bacillati</taxon>
        <taxon>Actinomycetota</taxon>
        <taxon>Actinomycetes</taxon>
        <taxon>Kitasatosporales</taxon>
        <taxon>Streptomycetaceae</taxon>
        <taxon>Streptomyces</taxon>
    </lineage>
</organism>
<dbReference type="RefSeq" id="WP_198897869.1">
    <property type="nucleotide sequence ID" value="NZ_BMVR01000003.1"/>
</dbReference>
<dbReference type="PROSITE" id="PS50937">
    <property type="entry name" value="HTH_MERR_2"/>
    <property type="match status" value="1"/>
</dbReference>
<proteinExistence type="predicted"/>
<name>A0ABS0X9Z8_9ACTN</name>
<sequence length="214" mass="22956">MRGAVSIGEAAALYGLAPSTVRWWEQQGVLNTPARYGVKRRYGDPDLRRIGVAYLCCVVGTMPLDQAAIVTSGTSPHSAWQGTVGAQITQLEERIGELEAARDYLCHLLSCTDDDMAECPVLEAELRARTPRGRIAVADLVSAARAARGGGQRREGAADRDGKASVERPPGDESPGGCLGCGGPLTRGSRGRPRTYCSRACRQRAYRIRRSGRA</sequence>
<evidence type="ECO:0000313" key="4">
    <source>
        <dbReference type="Proteomes" id="UP000634780"/>
    </source>
</evidence>
<comment type="caution">
    <text evidence="3">The sequence shown here is derived from an EMBL/GenBank/DDBJ whole genome shotgun (WGS) entry which is preliminary data.</text>
</comment>
<dbReference type="InterPro" id="IPR009061">
    <property type="entry name" value="DNA-bd_dom_put_sf"/>
</dbReference>
<dbReference type="EMBL" id="JAEKOZ010000014">
    <property type="protein sequence ID" value="MBJ3810025.1"/>
    <property type="molecule type" value="Genomic_DNA"/>
</dbReference>
<dbReference type="Pfam" id="PF13411">
    <property type="entry name" value="MerR_1"/>
    <property type="match status" value="1"/>
</dbReference>
<protein>
    <submittedName>
        <fullName evidence="3">MerR family transcriptional regulator</fullName>
    </submittedName>
</protein>
<dbReference type="SUPFAM" id="SSF46955">
    <property type="entry name" value="Putative DNA-binding domain"/>
    <property type="match status" value="1"/>
</dbReference>
<accession>A0ABS0X9Z8</accession>
<evidence type="ECO:0000259" key="2">
    <source>
        <dbReference type="PROSITE" id="PS50937"/>
    </source>
</evidence>
<dbReference type="InterPro" id="IPR000551">
    <property type="entry name" value="MerR-type_HTH_dom"/>
</dbReference>
<feature type="domain" description="HTH merR-type" evidence="2">
    <location>
        <begin position="4"/>
        <end position="50"/>
    </location>
</feature>
<keyword evidence="4" id="KW-1185">Reference proteome</keyword>
<gene>
    <name evidence="3" type="ORF">JGB26_23395</name>
</gene>